<comment type="caution">
    <text evidence="1">The sequence shown here is derived from an EMBL/GenBank/DDBJ whole genome shotgun (WGS) entry which is preliminary data.</text>
</comment>
<dbReference type="EMBL" id="JACHHE010000002">
    <property type="protein sequence ID" value="MBB5179355.1"/>
    <property type="molecule type" value="Genomic_DNA"/>
</dbReference>
<name>A0A7W8CPP7_9BACL</name>
<proteinExistence type="predicted"/>
<accession>A0A7W8CPP7</accession>
<reference evidence="1 2" key="1">
    <citation type="submission" date="2020-08" db="EMBL/GenBank/DDBJ databases">
        <title>Genomic Encyclopedia of Type Strains, Phase IV (KMG-IV): sequencing the most valuable type-strain genomes for metagenomic binning, comparative biology and taxonomic classification.</title>
        <authorList>
            <person name="Goeker M."/>
        </authorList>
    </citation>
    <scope>NUCLEOTIDE SEQUENCE [LARGE SCALE GENOMIC DNA]</scope>
    <source>
        <strain evidence="1 2">DSM 15895</strain>
    </source>
</reference>
<gene>
    <name evidence="1" type="ORF">HNQ44_000779</name>
</gene>
<sequence length="120" mass="14048">MEQMEHLPQQSVGYFFLRSKDVHVENGAAFITFFARLTKETSFGKEGVELTRIHPVWVNIDEVLMDHASEKAKAMPNCMQRYELTPNVFYSLCRLSKTCPGELFYITPYHLKSTHRKYIQ</sequence>
<evidence type="ECO:0000313" key="2">
    <source>
        <dbReference type="Proteomes" id="UP000525923"/>
    </source>
</evidence>
<protein>
    <submittedName>
        <fullName evidence="1">Uncharacterized protein</fullName>
    </submittedName>
</protein>
<organism evidence="1 2">
    <name type="scientific">Planococcus koreensis</name>
    <dbReference type="NCBI Taxonomy" id="112331"/>
    <lineage>
        <taxon>Bacteria</taxon>
        <taxon>Bacillati</taxon>
        <taxon>Bacillota</taxon>
        <taxon>Bacilli</taxon>
        <taxon>Bacillales</taxon>
        <taxon>Caryophanaceae</taxon>
        <taxon>Planococcus</taxon>
    </lineage>
</organism>
<keyword evidence="2" id="KW-1185">Reference proteome</keyword>
<evidence type="ECO:0000313" key="1">
    <source>
        <dbReference type="EMBL" id="MBB5179355.1"/>
    </source>
</evidence>
<dbReference type="Proteomes" id="UP000525923">
    <property type="component" value="Unassembled WGS sequence"/>
</dbReference>
<dbReference type="AlphaFoldDB" id="A0A7W8CPP7"/>
<dbReference type="RefSeq" id="WP_183736426.1">
    <property type="nucleotide sequence ID" value="NZ_JACHHE010000002.1"/>
</dbReference>